<protein>
    <submittedName>
        <fullName evidence="9">Protein kinase C signaling pathway involved MAPKK protein</fullName>
    </submittedName>
</protein>
<proteinExistence type="inferred from homology"/>
<keyword evidence="1" id="KW-0723">Serine/threonine-protein kinase</keyword>
<evidence type="ECO:0000256" key="2">
    <source>
        <dbReference type="ARBA" id="ARBA00022679"/>
    </source>
</evidence>
<dbReference type="Proteomes" id="UP000807716">
    <property type="component" value="Unassembled WGS sequence"/>
</dbReference>
<dbReference type="Gene3D" id="3.30.200.20">
    <property type="entry name" value="Phosphorylase Kinase, domain 1"/>
    <property type="match status" value="1"/>
</dbReference>
<evidence type="ECO:0000256" key="3">
    <source>
        <dbReference type="ARBA" id="ARBA00022741"/>
    </source>
</evidence>
<evidence type="ECO:0000256" key="5">
    <source>
        <dbReference type="ARBA" id="ARBA00022840"/>
    </source>
</evidence>
<dbReference type="PROSITE" id="PS00108">
    <property type="entry name" value="PROTEIN_KINASE_ST"/>
    <property type="match status" value="1"/>
</dbReference>
<feature type="domain" description="Protein kinase" evidence="8">
    <location>
        <begin position="102"/>
        <end position="359"/>
    </location>
</feature>
<feature type="compositionally biased region" description="Basic residues" evidence="7">
    <location>
        <begin position="1"/>
        <end position="12"/>
    </location>
</feature>
<keyword evidence="10" id="KW-1185">Reference proteome</keyword>
<dbReference type="GO" id="GO:0004674">
    <property type="term" value="F:protein serine/threonine kinase activity"/>
    <property type="evidence" value="ECO:0007669"/>
    <property type="project" value="UniProtKB-KW"/>
</dbReference>
<reference evidence="9" key="1">
    <citation type="journal article" date="2020" name="Fungal Divers.">
        <title>Resolving the Mortierellaceae phylogeny through synthesis of multi-gene phylogenetics and phylogenomics.</title>
        <authorList>
            <person name="Vandepol N."/>
            <person name="Liber J."/>
            <person name="Desiro A."/>
            <person name="Na H."/>
            <person name="Kennedy M."/>
            <person name="Barry K."/>
            <person name="Grigoriev I.V."/>
            <person name="Miller A.N."/>
            <person name="O'Donnell K."/>
            <person name="Stajich J.E."/>
            <person name="Bonito G."/>
        </authorList>
    </citation>
    <scope>NUCLEOTIDE SEQUENCE</scope>
    <source>
        <strain evidence="9">BC1065</strain>
    </source>
</reference>
<comment type="caution">
    <text evidence="9">The sequence shown here is derived from an EMBL/GenBank/DDBJ whole genome shotgun (WGS) entry which is preliminary data.</text>
</comment>
<feature type="region of interest" description="Disordered" evidence="7">
    <location>
        <begin position="1"/>
        <end position="96"/>
    </location>
</feature>
<name>A0A9P6QK41_9FUNG</name>
<evidence type="ECO:0000259" key="8">
    <source>
        <dbReference type="PROSITE" id="PS50011"/>
    </source>
</evidence>
<feature type="compositionally biased region" description="Polar residues" evidence="7">
    <location>
        <begin position="32"/>
        <end position="42"/>
    </location>
</feature>
<dbReference type="PANTHER" id="PTHR47448">
    <property type="entry name" value="DUAL SPECIFICITY MITOGEN-ACTIVATED PROTEIN KINASE KINASE DSOR1-LIKE PROTEIN"/>
    <property type="match status" value="1"/>
</dbReference>
<keyword evidence="5" id="KW-0067">ATP-binding</keyword>
<dbReference type="GO" id="GO:0000165">
    <property type="term" value="P:MAPK cascade"/>
    <property type="evidence" value="ECO:0007669"/>
    <property type="project" value="UniProtKB-ARBA"/>
</dbReference>
<evidence type="ECO:0000256" key="4">
    <source>
        <dbReference type="ARBA" id="ARBA00022777"/>
    </source>
</evidence>
<dbReference type="PANTHER" id="PTHR47448:SF5">
    <property type="entry name" value="MITOGEN-ACTIVATED PROTEIN KINASE KINAE MKK2"/>
    <property type="match status" value="1"/>
</dbReference>
<evidence type="ECO:0000256" key="6">
    <source>
        <dbReference type="ARBA" id="ARBA00038035"/>
    </source>
</evidence>
<dbReference type="GO" id="GO:0005524">
    <property type="term" value="F:ATP binding"/>
    <property type="evidence" value="ECO:0007669"/>
    <property type="project" value="UniProtKB-KW"/>
</dbReference>
<dbReference type="AlphaFoldDB" id="A0A9P6QK41"/>
<dbReference type="SUPFAM" id="SSF56112">
    <property type="entry name" value="Protein kinase-like (PK-like)"/>
    <property type="match status" value="1"/>
</dbReference>
<sequence>MALSRSHAKKVKPPQLHVNLNARAAPTVPNPFLNQSPASMNSRPLLDYLASNPRDPSRESQYANAAGTDRIPARSIRSIPETPGGTRQPDPLQNYTLRPEDMVNVKRLGEGSAGTVSKVKHIPTGFIMARKHVRCDPNPEFQRLLERELKTLDRCHSPWIVTFYGAYMDGDELAICMEYCEGGSMEAVYKHVAQKGQSIPEMVLGKISEAVLNGLVYLHKMHHVIHRDLKPSNIVITMEGNVKLCDFGVSGDLVNSLAETFVGTSYYMAPERIQGGKYPVQSDVWSLGLTMVEIAQMKNPFPSNLAPFELLIYIVNQPVPSLPEDEPWSPEFRDFLGQCFIKDFTKRPTPEQILEHPFIVKSSKLTKEEVDMQSWIRGVWDYQEPASEQDVSRAT</sequence>
<dbReference type="FunFam" id="1.10.510.10:FF:000263">
    <property type="entry name" value="MAP kinase skh1/pek1"/>
    <property type="match status" value="1"/>
</dbReference>
<keyword evidence="3" id="KW-0547">Nucleotide-binding</keyword>
<dbReference type="InterPro" id="IPR011009">
    <property type="entry name" value="Kinase-like_dom_sf"/>
</dbReference>
<keyword evidence="4 9" id="KW-0418">Kinase</keyword>
<dbReference type="OrthoDB" id="10252354at2759"/>
<dbReference type="InterPro" id="IPR050915">
    <property type="entry name" value="MAP_kinase_kinase"/>
</dbReference>
<dbReference type="InterPro" id="IPR008271">
    <property type="entry name" value="Ser/Thr_kinase_AS"/>
</dbReference>
<dbReference type="PROSITE" id="PS50011">
    <property type="entry name" value="PROTEIN_KINASE_DOM"/>
    <property type="match status" value="1"/>
</dbReference>
<evidence type="ECO:0000313" key="9">
    <source>
        <dbReference type="EMBL" id="KAG0267970.1"/>
    </source>
</evidence>
<dbReference type="InterPro" id="IPR000719">
    <property type="entry name" value="Prot_kinase_dom"/>
</dbReference>
<dbReference type="SMART" id="SM00220">
    <property type="entry name" value="S_TKc"/>
    <property type="match status" value="1"/>
</dbReference>
<organism evidence="9 10">
    <name type="scientific">Actinomortierella ambigua</name>
    <dbReference type="NCBI Taxonomy" id="1343610"/>
    <lineage>
        <taxon>Eukaryota</taxon>
        <taxon>Fungi</taxon>
        <taxon>Fungi incertae sedis</taxon>
        <taxon>Mucoromycota</taxon>
        <taxon>Mortierellomycotina</taxon>
        <taxon>Mortierellomycetes</taxon>
        <taxon>Mortierellales</taxon>
        <taxon>Mortierellaceae</taxon>
        <taxon>Actinomortierella</taxon>
    </lineage>
</organism>
<dbReference type="Pfam" id="PF00069">
    <property type="entry name" value="Pkinase"/>
    <property type="match status" value="1"/>
</dbReference>
<evidence type="ECO:0000256" key="7">
    <source>
        <dbReference type="SAM" id="MobiDB-lite"/>
    </source>
</evidence>
<dbReference type="Gene3D" id="1.10.510.10">
    <property type="entry name" value="Transferase(Phosphotransferase) domain 1"/>
    <property type="match status" value="1"/>
</dbReference>
<gene>
    <name evidence="9" type="primary">MKK1</name>
    <name evidence="9" type="ORF">DFQ27_007841</name>
</gene>
<evidence type="ECO:0000313" key="10">
    <source>
        <dbReference type="Proteomes" id="UP000807716"/>
    </source>
</evidence>
<dbReference type="EMBL" id="JAAAJB010000063">
    <property type="protein sequence ID" value="KAG0267970.1"/>
    <property type="molecule type" value="Genomic_DNA"/>
</dbReference>
<accession>A0A9P6QK41</accession>
<comment type="similarity">
    <text evidence="6">Belongs to the protein kinase superfamily. STE Ser/Thr protein kinase family. MAP kinase kinase subfamily.</text>
</comment>
<evidence type="ECO:0000256" key="1">
    <source>
        <dbReference type="ARBA" id="ARBA00022527"/>
    </source>
</evidence>
<dbReference type="FunFam" id="3.30.200.20:FF:000040">
    <property type="entry name" value="Dual specificity mitogen-activated protein kinase kinase"/>
    <property type="match status" value="1"/>
</dbReference>
<keyword evidence="2" id="KW-0808">Transferase</keyword>